<gene>
    <name evidence="2" type="ORF">GN244_ATG08141</name>
</gene>
<evidence type="ECO:0000256" key="1">
    <source>
        <dbReference type="SAM" id="MobiDB-lite"/>
    </source>
</evidence>
<dbReference type="AlphaFoldDB" id="A0A833WEW5"/>
<dbReference type="EMBL" id="WSZM01000168">
    <property type="protein sequence ID" value="KAF4039618.1"/>
    <property type="molecule type" value="Genomic_DNA"/>
</dbReference>
<keyword evidence="3" id="KW-1185">Reference proteome</keyword>
<evidence type="ECO:0000313" key="3">
    <source>
        <dbReference type="Proteomes" id="UP000602510"/>
    </source>
</evidence>
<comment type="caution">
    <text evidence="2">The sequence shown here is derived from an EMBL/GenBank/DDBJ whole genome shotgun (WGS) entry which is preliminary data.</text>
</comment>
<organism evidence="2 3">
    <name type="scientific">Phytophthora infestans</name>
    <name type="common">Potato late blight agent</name>
    <name type="synonym">Botrytis infestans</name>
    <dbReference type="NCBI Taxonomy" id="4787"/>
    <lineage>
        <taxon>Eukaryota</taxon>
        <taxon>Sar</taxon>
        <taxon>Stramenopiles</taxon>
        <taxon>Oomycota</taxon>
        <taxon>Peronosporomycetes</taxon>
        <taxon>Peronosporales</taxon>
        <taxon>Peronosporaceae</taxon>
        <taxon>Phytophthora</taxon>
    </lineage>
</organism>
<protein>
    <submittedName>
        <fullName evidence="2">Uncharacterized protein</fullName>
    </submittedName>
</protein>
<evidence type="ECO:0000313" key="2">
    <source>
        <dbReference type="EMBL" id="KAF4039618.1"/>
    </source>
</evidence>
<feature type="compositionally biased region" description="Low complexity" evidence="1">
    <location>
        <begin position="116"/>
        <end position="127"/>
    </location>
</feature>
<proteinExistence type="predicted"/>
<dbReference type="Proteomes" id="UP000602510">
    <property type="component" value="Unassembled WGS sequence"/>
</dbReference>
<sequence length="127" mass="14250">MTNFGRLNTVDEEAPPKSVAEIVDAFNTLLRFAKGFYNAQYYPAQTQRRAVCSCFGSTPNTKNRSEVITPSIEIAEQIGREFHTQRRSLDGALPQPGRLSDCCNDKQQTDSSVRHSTTSFQSRTTQQ</sequence>
<feature type="region of interest" description="Disordered" evidence="1">
    <location>
        <begin position="88"/>
        <end position="127"/>
    </location>
</feature>
<accession>A0A833WEW5</accession>
<reference evidence="2" key="1">
    <citation type="submission" date="2020-04" db="EMBL/GenBank/DDBJ databases">
        <title>Hybrid Assembly of Korean Phytophthora infestans isolates.</title>
        <authorList>
            <person name="Prokchorchik M."/>
            <person name="Lee Y."/>
            <person name="Seo J."/>
            <person name="Cho J.-H."/>
            <person name="Park Y.-E."/>
            <person name="Jang D.-C."/>
            <person name="Im J.-S."/>
            <person name="Choi J.-G."/>
            <person name="Park H.-J."/>
            <person name="Lee G.-B."/>
            <person name="Lee Y.-G."/>
            <person name="Hong S.-Y."/>
            <person name="Cho K."/>
            <person name="Sohn K.H."/>
        </authorList>
    </citation>
    <scope>NUCLEOTIDE SEQUENCE</scope>
    <source>
        <strain evidence="2">KR_1_A1</strain>
    </source>
</reference>
<name>A0A833WEW5_PHYIN</name>